<organism evidence="2">
    <name type="scientific">bioreactor metagenome</name>
    <dbReference type="NCBI Taxonomy" id="1076179"/>
    <lineage>
        <taxon>unclassified sequences</taxon>
        <taxon>metagenomes</taxon>
        <taxon>ecological metagenomes</taxon>
    </lineage>
</organism>
<comment type="caution">
    <text evidence="2">The sequence shown here is derived from an EMBL/GenBank/DDBJ whole genome shotgun (WGS) entry which is preliminary data.</text>
</comment>
<sequence length="270" mass="29721">MSASIAISVIMFLGFHVFIDFMYTNLKTTKPYTPDISLTAEDGLGTDLYSELSELEGVKCVYGRMFGYVSATFDASRLTDTYKEAVGPIDIGSDGLFTPPEKSWLISYDANQFKWAKADLIGGTLSEEQLNNQNGIVAVLMNIRKGVSMETAGLALGDKVYIDTAAGKKEFTVMAVLRTVPFADSNLNLTTFITTEKQYAEITGDSTLKIIESSSKSKIKRIQPLRSSASSMIKSPILIRGSRTANSIRPSLPWRFSYTALWRSSRSSAY</sequence>
<keyword evidence="1" id="KW-0472">Membrane</keyword>
<accession>A0A644W509</accession>
<evidence type="ECO:0000256" key="1">
    <source>
        <dbReference type="SAM" id="Phobius"/>
    </source>
</evidence>
<evidence type="ECO:0000313" key="2">
    <source>
        <dbReference type="EMBL" id="MPL97782.1"/>
    </source>
</evidence>
<name>A0A644W509_9ZZZZ</name>
<dbReference type="AlphaFoldDB" id="A0A644W509"/>
<protein>
    <recommendedName>
        <fullName evidence="3">MacB-like periplasmic core domain-containing protein</fullName>
    </recommendedName>
</protein>
<dbReference type="EMBL" id="VSSQ01000574">
    <property type="protein sequence ID" value="MPL97782.1"/>
    <property type="molecule type" value="Genomic_DNA"/>
</dbReference>
<gene>
    <name evidence="2" type="ORF">SDC9_43977</name>
</gene>
<keyword evidence="1" id="KW-0812">Transmembrane</keyword>
<evidence type="ECO:0008006" key="3">
    <source>
        <dbReference type="Google" id="ProtNLM"/>
    </source>
</evidence>
<keyword evidence="1" id="KW-1133">Transmembrane helix</keyword>
<feature type="transmembrane region" description="Helical" evidence="1">
    <location>
        <begin position="6"/>
        <end position="23"/>
    </location>
</feature>
<reference evidence="2" key="1">
    <citation type="submission" date="2019-08" db="EMBL/GenBank/DDBJ databases">
        <authorList>
            <person name="Kucharzyk K."/>
            <person name="Murdoch R.W."/>
            <person name="Higgins S."/>
            <person name="Loffler F."/>
        </authorList>
    </citation>
    <scope>NUCLEOTIDE SEQUENCE</scope>
</reference>
<proteinExistence type="predicted"/>